<gene>
    <name evidence="1" type="ORF">LTR37_010402</name>
</gene>
<protein>
    <submittedName>
        <fullName evidence="1">Uncharacterized protein</fullName>
    </submittedName>
</protein>
<reference evidence="1" key="1">
    <citation type="submission" date="2023-07" db="EMBL/GenBank/DDBJ databases">
        <title>Black Yeasts Isolated from many extreme environments.</title>
        <authorList>
            <person name="Coleine C."/>
            <person name="Stajich J.E."/>
            <person name="Selbmann L."/>
        </authorList>
    </citation>
    <scope>NUCLEOTIDE SEQUENCE</scope>
    <source>
        <strain evidence="1">CCFEE 5714</strain>
    </source>
</reference>
<comment type="caution">
    <text evidence="1">The sequence shown here is derived from an EMBL/GenBank/DDBJ whole genome shotgun (WGS) entry which is preliminary data.</text>
</comment>
<evidence type="ECO:0000313" key="1">
    <source>
        <dbReference type="EMBL" id="KAK3710336.1"/>
    </source>
</evidence>
<keyword evidence="2" id="KW-1185">Reference proteome</keyword>
<proteinExistence type="predicted"/>
<organism evidence="1 2">
    <name type="scientific">Vermiconidia calcicola</name>
    <dbReference type="NCBI Taxonomy" id="1690605"/>
    <lineage>
        <taxon>Eukaryota</taxon>
        <taxon>Fungi</taxon>
        <taxon>Dikarya</taxon>
        <taxon>Ascomycota</taxon>
        <taxon>Pezizomycotina</taxon>
        <taxon>Dothideomycetes</taxon>
        <taxon>Dothideomycetidae</taxon>
        <taxon>Mycosphaerellales</taxon>
        <taxon>Extremaceae</taxon>
        <taxon>Vermiconidia</taxon>
    </lineage>
</organism>
<sequence>MAESATLGFLKAYSIPLLLLLFLASLIRNKYKAGLSDIPGPPIAAYTKLWRLYDVWKGQAHWTSIQLHKQYGKLVRTAPNVISVADADEISKIYSIKGDYTKTAFYPIQSISWKKQPQMNLFSTRSEAEHREQRKKIANAYTLESLLKMESAVDDCSKSFVEKMGGYADRSEPVDLGAWLQYYGELKDSPYGLEGPADVSIAFDVVGEMTFETKFGFLDKGGDVDGMMQAIEGMLIYASHIGQVPEMHWWLIGNPLLTMLMPAMETWNETLMFTLKAINSRTKISRDGELELEEGRVGNDMLSKWAAVKAFDPLKMSTRDIVVHLSTNVFAGSDTTAIALRAILYFLMKNPTKMEKLQNEIDDAFKAGKLSHFIQDVEARNELPYLNAVIKEAMRLHPSVGFMFERHVPADGATICGKYIPEGTIVGISPWVLQHDPEVFPNPESFEPERWMETDKNKAELANMEKHFFSFGAGSRVCIGRNISQIEMRKIIPLLVREFEMSLGGSKEWKVKNVWFTQQQMPPVLFKRRQKSAS</sequence>
<dbReference type="Proteomes" id="UP001281147">
    <property type="component" value="Unassembled WGS sequence"/>
</dbReference>
<name>A0ACC3N6H3_9PEZI</name>
<evidence type="ECO:0000313" key="2">
    <source>
        <dbReference type="Proteomes" id="UP001281147"/>
    </source>
</evidence>
<accession>A0ACC3N6H3</accession>
<dbReference type="EMBL" id="JAUTXU010000085">
    <property type="protein sequence ID" value="KAK3710336.1"/>
    <property type="molecule type" value="Genomic_DNA"/>
</dbReference>